<name>A0ABY2TV68_9PSED</name>
<proteinExistence type="predicted"/>
<evidence type="ECO:0000313" key="1">
    <source>
        <dbReference type="EMBL" id="TLG87146.1"/>
    </source>
</evidence>
<organism evidence="1 2">
    <name type="scientific">Pseudomonas edaphica</name>
    <dbReference type="NCBI Taxonomy" id="2006980"/>
    <lineage>
        <taxon>Bacteria</taxon>
        <taxon>Pseudomonadati</taxon>
        <taxon>Pseudomonadota</taxon>
        <taxon>Gammaproteobacteria</taxon>
        <taxon>Pseudomonadales</taxon>
        <taxon>Pseudomonadaceae</taxon>
        <taxon>Pseudomonas</taxon>
    </lineage>
</organism>
<keyword evidence="2" id="KW-1185">Reference proteome</keyword>
<reference evidence="1 2" key="1">
    <citation type="submission" date="2019-05" db="EMBL/GenBank/DDBJ databases">
        <title>Pseudomonas edaphica sp. nov., isolated from rhizospheric soil of Cistus ladanifer L. in Spain.</title>
        <authorList>
            <person name="Peix A."/>
        </authorList>
    </citation>
    <scope>NUCLEOTIDE SEQUENCE [LARGE SCALE GENOMIC DNA]</scope>
    <source>
        <strain evidence="1 2">RD25</strain>
    </source>
</reference>
<sequence length="80" mass="8898">NVQFSDKCPYDDAVRLNSICQSHDGIDEIHCDGSVTFNPRCMAIMQTMLGYSKDIMSVRQSADCARELAGKYLSFKNSIG</sequence>
<dbReference type="EMBL" id="VBVZ01000891">
    <property type="protein sequence ID" value="TLG87146.1"/>
    <property type="molecule type" value="Genomic_DNA"/>
</dbReference>
<comment type="caution">
    <text evidence="1">The sequence shown here is derived from an EMBL/GenBank/DDBJ whole genome shotgun (WGS) entry which is preliminary data.</text>
</comment>
<gene>
    <name evidence="1" type="ORF">FEM54_31775</name>
</gene>
<accession>A0ABY2TV68</accession>
<evidence type="ECO:0000313" key="2">
    <source>
        <dbReference type="Proteomes" id="UP000304941"/>
    </source>
</evidence>
<feature type="non-terminal residue" evidence="1">
    <location>
        <position position="1"/>
    </location>
</feature>
<protein>
    <submittedName>
        <fullName evidence="1">Uncharacterized protein</fullName>
    </submittedName>
</protein>
<dbReference type="Proteomes" id="UP000304941">
    <property type="component" value="Unassembled WGS sequence"/>
</dbReference>